<feature type="binding site" evidence="11">
    <location>
        <begin position="83"/>
        <end position="90"/>
    </location>
    <ligand>
        <name>ATP</name>
        <dbReference type="ChEBI" id="CHEBI:30616"/>
    </ligand>
</feature>
<accession>A0A6J4SCX8</accession>
<feature type="compositionally biased region" description="Low complexity" evidence="12">
    <location>
        <begin position="712"/>
        <end position="725"/>
    </location>
</feature>
<evidence type="ECO:0000256" key="9">
    <source>
        <dbReference type="ARBA" id="ARBA00034808"/>
    </source>
</evidence>
<keyword evidence="2 11" id="KW-0547">Nucleotide-binding</keyword>
<evidence type="ECO:0000256" key="10">
    <source>
        <dbReference type="ARBA" id="ARBA00048988"/>
    </source>
</evidence>
<dbReference type="EMBL" id="CADCVV010000074">
    <property type="protein sequence ID" value="CAA9495879.1"/>
    <property type="molecule type" value="Genomic_DNA"/>
</dbReference>
<dbReference type="GO" id="GO:0033202">
    <property type="term" value="C:DNA helicase complex"/>
    <property type="evidence" value="ECO:0007669"/>
    <property type="project" value="TreeGrafter"/>
</dbReference>
<dbReference type="Gene3D" id="3.40.50.300">
    <property type="entry name" value="P-loop containing nucleotide triphosphate hydrolases"/>
    <property type="match status" value="2"/>
</dbReference>
<evidence type="ECO:0000256" key="2">
    <source>
        <dbReference type="ARBA" id="ARBA00022741"/>
    </source>
</evidence>
<dbReference type="Gene3D" id="1.10.10.160">
    <property type="match status" value="1"/>
</dbReference>
<dbReference type="CDD" id="cd18807">
    <property type="entry name" value="SF1_C_UvrD"/>
    <property type="match status" value="1"/>
</dbReference>
<dbReference type="PROSITE" id="PS51198">
    <property type="entry name" value="UVRD_HELICASE_ATP_BIND"/>
    <property type="match status" value="1"/>
</dbReference>
<evidence type="ECO:0000256" key="5">
    <source>
        <dbReference type="ARBA" id="ARBA00022840"/>
    </source>
</evidence>
<dbReference type="Pfam" id="PF00580">
    <property type="entry name" value="UvrD-helicase"/>
    <property type="match status" value="1"/>
</dbReference>
<dbReference type="GO" id="GO:0005524">
    <property type="term" value="F:ATP binding"/>
    <property type="evidence" value="ECO:0007669"/>
    <property type="project" value="UniProtKB-UniRule"/>
</dbReference>
<dbReference type="GO" id="GO:0005829">
    <property type="term" value="C:cytosol"/>
    <property type="evidence" value="ECO:0007669"/>
    <property type="project" value="TreeGrafter"/>
</dbReference>
<dbReference type="InterPro" id="IPR014016">
    <property type="entry name" value="UvrD-like_ATP-bd"/>
</dbReference>
<evidence type="ECO:0000256" key="12">
    <source>
        <dbReference type="SAM" id="MobiDB-lite"/>
    </source>
</evidence>
<dbReference type="PROSITE" id="PS51217">
    <property type="entry name" value="UVRD_HELICASE_CTER"/>
    <property type="match status" value="1"/>
</dbReference>
<evidence type="ECO:0000259" key="13">
    <source>
        <dbReference type="PROSITE" id="PS51198"/>
    </source>
</evidence>
<comment type="similarity">
    <text evidence="1">Belongs to the helicase family. UvrD subfamily.</text>
</comment>
<evidence type="ECO:0000256" key="8">
    <source>
        <dbReference type="ARBA" id="ARBA00034617"/>
    </source>
</evidence>
<proteinExistence type="inferred from homology"/>
<keyword evidence="6" id="KW-0238">DNA-binding</keyword>
<keyword evidence="4 11" id="KW-0347">Helicase</keyword>
<reference evidence="15" key="1">
    <citation type="submission" date="2020-02" db="EMBL/GenBank/DDBJ databases">
        <authorList>
            <person name="Meier V. D."/>
        </authorList>
    </citation>
    <scope>NUCLEOTIDE SEQUENCE</scope>
    <source>
        <strain evidence="15">AVDCRST_MAG17</strain>
    </source>
</reference>
<evidence type="ECO:0000259" key="14">
    <source>
        <dbReference type="PROSITE" id="PS51217"/>
    </source>
</evidence>
<dbReference type="Gene3D" id="1.10.486.10">
    <property type="entry name" value="PCRA, domain 4"/>
    <property type="match status" value="1"/>
</dbReference>
<organism evidence="15">
    <name type="scientific">uncultured Solirubrobacterales bacterium</name>
    <dbReference type="NCBI Taxonomy" id="768556"/>
    <lineage>
        <taxon>Bacteria</taxon>
        <taxon>Bacillati</taxon>
        <taxon>Actinomycetota</taxon>
        <taxon>Thermoleophilia</taxon>
        <taxon>Solirubrobacterales</taxon>
        <taxon>environmental samples</taxon>
    </lineage>
</organism>
<dbReference type="CDD" id="cd17932">
    <property type="entry name" value="DEXQc_UvrD"/>
    <property type="match status" value="1"/>
</dbReference>
<dbReference type="InterPro" id="IPR014017">
    <property type="entry name" value="DNA_helicase_UvrD-like_C"/>
</dbReference>
<dbReference type="FunFam" id="1.10.486.10:FF:000003">
    <property type="entry name" value="ATP-dependent DNA helicase"/>
    <property type="match status" value="1"/>
</dbReference>
<dbReference type="EC" id="5.6.2.4" evidence="9"/>
<protein>
    <recommendedName>
        <fullName evidence="9">DNA 3'-5' helicase</fullName>
        <ecNumber evidence="9">5.6.2.4</ecNumber>
    </recommendedName>
</protein>
<feature type="domain" description="UvrD-like helicase C-terminal" evidence="14">
    <location>
        <begin position="342"/>
        <end position="617"/>
    </location>
</feature>
<keyword evidence="5 11" id="KW-0067">ATP-binding</keyword>
<dbReference type="GO" id="GO:0043138">
    <property type="term" value="F:3'-5' DNA helicase activity"/>
    <property type="evidence" value="ECO:0007669"/>
    <property type="project" value="UniProtKB-EC"/>
</dbReference>
<dbReference type="SUPFAM" id="SSF52540">
    <property type="entry name" value="P-loop containing nucleoside triphosphate hydrolases"/>
    <property type="match status" value="1"/>
</dbReference>
<evidence type="ECO:0000256" key="1">
    <source>
        <dbReference type="ARBA" id="ARBA00009922"/>
    </source>
</evidence>
<name>A0A6J4SCX8_9ACTN</name>
<evidence type="ECO:0000256" key="4">
    <source>
        <dbReference type="ARBA" id="ARBA00022806"/>
    </source>
</evidence>
<evidence type="ECO:0000256" key="7">
    <source>
        <dbReference type="ARBA" id="ARBA00023235"/>
    </source>
</evidence>
<dbReference type="GO" id="GO:0003677">
    <property type="term" value="F:DNA binding"/>
    <property type="evidence" value="ECO:0007669"/>
    <property type="project" value="UniProtKB-KW"/>
</dbReference>
<evidence type="ECO:0000256" key="3">
    <source>
        <dbReference type="ARBA" id="ARBA00022801"/>
    </source>
</evidence>
<dbReference type="InterPro" id="IPR000212">
    <property type="entry name" value="DNA_helicase_UvrD/REP"/>
</dbReference>
<comment type="catalytic activity">
    <reaction evidence="8">
        <text>Couples ATP hydrolysis with the unwinding of duplex DNA by translocating in the 3'-5' direction.</text>
        <dbReference type="EC" id="5.6.2.4"/>
    </reaction>
</comment>
<dbReference type="InterPro" id="IPR013986">
    <property type="entry name" value="DExx_box_DNA_helicase_dom_sf"/>
</dbReference>
<evidence type="ECO:0000256" key="6">
    <source>
        <dbReference type="ARBA" id="ARBA00023125"/>
    </source>
</evidence>
<feature type="region of interest" description="Disordered" evidence="12">
    <location>
        <begin position="696"/>
        <end position="725"/>
    </location>
</feature>
<dbReference type="Pfam" id="PF13361">
    <property type="entry name" value="UvrD_C"/>
    <property type="match status" value="2"/>
</dbReference>
<keyword evidence="3 11" id="KW-0378">Hydrolase</keyword>
<sequence>MSSPADAASRVRIGCLDQAEDLPGLLIAPVALGRADADPILVRVTVSTAEAAPTDPTETLLEGLNDPQREAVLHLDGPLLILAGAGSGKTAVLTRRIAHLVRSGQAQPGEILAITFTNKAAAEMRERVEQLVGRRARAMWVMTFHSACARMLRAEAEKLGYTRSFTIWDEADSVRLVKACIEELDVDPKRFSPRAVKRQISDAKNLLEDADAYREKVGSFFEQTVADVYGLYEQRAHAMNAMDFDDLLVRAVNVLELFPEVRERYRGAFRYVLVDEYQDTNRAQYRWLQLLTEESRNLCVVGDDDQSIYAFRGADVRNILDFEDDFPDAHVVKLEQNYRSTQTILSAANAVVSNNRARKSKALWTDLGHGDELRVRECEDEHAEARLVAGEVERLVDGGASRDEIAVFYRTNAQSRVLEDTLVRYGVGYQVIGGTKFYERAEIKDALAYLTLLVNPQDVVCFGRVVNSPRRGIGDTTQARIVGHANTVGEPVWEVALDPQVVPGLGAAAVKAVSRFMATMERLRERAEGGASVGDLLSETLTESGYRDALEAERTIEAQGRLENLEELVGVAREYDATAEEPSVAEFLQQVALFTDQDAIRDDEGTLTLMTLHNAKGLEFPYVFMIGLEDGVFPHSRAVESGDIEEERRLCYVGITRARQALTLTFARTRALHGSREWNVPSRFLAEIPAELTDRMGETSPGPAAGDPTRWNRGGAVNGPAAPARRAPVASEASFSVGDDVVHASFGDGVVTGADPRSGVVVVRFASDGSERKLMADYAPLKRR</sequence>
<evidence type="ECO:0000313" key="15">
    <source>
        <dbReference type="EMBL" id="CAA9495879.1"/>
    </source>
</evidence>
<dbReference type="InterPro" id="IPR027417">
    <property type="entry name" value="P-loop_NTPase"/>
</dbReference>
<feature type="domain" description="UvrD-like helicase ATP-binding" evidence="13">
    <location>
        <begin position="62"/>
        <end position="341"/>
    </location>
</feature>
<comment type="catalytic activity">
    <reaction evidence="10">
        <text>ATP + H2O = ADP + phosphate + H(+)</text>
        <dbReference type="Rhea" id="RHEA:13065"/>
        <dbReference type="ChEBI" id="CHEBI:15377"/>
        <dbReference type="ChEBI" id="CHEBI:15378"/>
        <dbReference type="ChEBI" id="CHEBI:30616"/>
        <dbReference type="ChEBI" id="CHEBI:43474"/>
        <dbReference type="ChEBI" id="CHEBI:456216"/>
        <dbReference type="EC" id="5.6.2.4"/>
    </reaction>
</comment>
<gene>
    <name evidence="15" type="ORF">AVDCRST_MAG17-1094</name>
</gene>
<dbReference type="PANTHER" id="PTHR11070">
    <property type="entry name" value="UVRD / RECB / PCRA DNA HELICASE FAMILY MEMBER"/>
    <property type="match status" value="1"/>
</dbReference>
<dbReference type="GO" id="GO:0016787">
    <property type="term" value="F:hydrolase activity"/>
    <property type="evidence" value="ECO:0007669"/>
    <property type="project" value="UniProtKB-UniRule"/>
</dbReference>
<keyword evidence="7" id="KW-0413">Isomerase</keyword>
<dbReference type="GO" id="GO:0000725">
    <property type="term" value="P:recombinational repair"/>
    <property type="evidence" value="ECO:0007669"/>
    <property type="project" value="TreeGrafter"/>
</dbReference>
<evidence type="ECO:0000256" key="11">
    <source>
        <dbReference type="PROSITE-ProRule" id="PRU00560"/>
    </source>
</evidence>
<dbReference type="PANTHER" id="PTHR11070:SF2">
    <property type="entry name" value="ATP-DEPENDENT DNA HELICASE SRS2"/>
    <property type="match status" value="1"/>
</dbReference>
<dbReference type="AlphaFoldDB" id="A0A6J4SCX8"/>